<keyword evidence="2" id="KW-1185">Reference proteome</keyword>
<feature type="non-terminal residue" evidence="1">
    <location>
        <position position="1"/>
    </location>
</feature>
<proteinExistence type="predicted"/>
<dbReference type="AlphaFoldDB" id="A0A2P5DZB2"/>
<evidence type="ECO:0000313" key="1">
    <source>
        <dbReference type="EMBL" id="PON78644.1"/>
    </source>
</evidence>
<sequence length="35" mass="3826">FCPIWPGIVFSHNAILLTSSGRISPLLFTAQPNLD</sequence>
<evidence type="ECO:0000313" key="2">
    <source>
        <dbReference type="Proteomes" id="UP000237105"/>
    </source>
</evidence>
<accession>A0A2P5DZB2</accession>
<organism evidence="1 2">
    <name type="scientific">Parasponia andersonii</name>
    <name type="common">Sponia andersonii</name>
    <dbReference type="NCBI Taxonomy" id="3476"/>
    <lineage>
        <taxon>Eukaryota</taxon>
        <taxon>Viridiplantae</taxon>
        <taxon>Streptophyta</taxon>
        <taxon>Embryophyta</taxon>
        <taxon>Tracheophyta</taxon>
        <taxon>Spermatophyta</taxon>
        <taxon>Magnoliopsida</taxon>
        <taxon>eudicotyledons</taxon>
        <taxon>Gunneridae</taxon>
        <taxon>Pentapetalae</taxon>
        <taxon>rosids</taxon>
        <taxon>fabids</taxon>
        <taxon>Rosales</taxon>
        <taxon>Cannabaceae</taxon>
        <taxon>Parasponia</taxon>
    </lineage>
</organism>
<dbReference type="Proteomes" id="UP000237105">
    <property type="component" value="Unassembled WGS sequence"/>
</dbReference>
<gene>
    <name evidence="1" type="ORF">PanWU01x14_019020</name>
</gene>
<name>A0A2P5DZB2_PARAD</name>
<comment type="caution">
    <text evidence="1">The sequence shown here is derived from an EMBL/GenBank/DDBJ whole genome shotgun (WGS) entry which is preliminary data.</text>
</comment>
<protein>
    <submittedName>
        <fullName evidence="1">Uncharacterized protein</fullName>
    </submittedName>
</protein>
<reference evidence="2" key="1">
    <citation type="submission" date="2016-06" db="EMBL/GenBank/DDBJ databases">
        <title>Parallel loss of symbiosis genes in relatives of nitrogen-fixing non-legume Parasponia.</title>
        <authorList>
            <person name="Van Velzen R."/>
            <person name="Holmer R."/>
            <person name="Bu F."/>
            <person name="Rutten L."/>
            <person name="Van Zeijl A."/>
            <person name="Liu W."/>
            <person name="Santuari L."/>
            <person name="Cao Q."/>
            <person name="Sharma T."/>
            <person name="Shen D."/>
            <person name="Roswanjaya Y."/>
            <person name="Wardhani T."/>
            <person name="Kalhor M.S."/>
            <person name="Jansen J."/>
            <person name="Van den Hoogen J."/>
            <person name="Gungor B."/>
            <person name="Hartog M."/>
            <person name="Hontelez J."/>
            <person name="Verver J."/>
            <person name="Yang W.-C."/>
            <person name="Schijlen E."/>
            <person name="Repin R."/>
            <person name="Schilthuizen M."/>
            <person name="Schranz E."/>
            <person name="Heidstra R."/>
            <person name="Miyata K."/>
            <person name="Fedorova E."/>
            <person name="Kohlen W."/>
            <person name="Bisseling T."/>
            <person name="Smit S."/>
            <person name="Geurts R."/>
        </authorList>
    </citation>
    <scope>NUCLEOTIDE SEQUENCE [LARGE SCALE GENOMIC DNA]</scope>
    <source>
        <strain evidence="2">cv. WU1-14</strain>
    </source>
</reference>
<dbReference type="EMBL" id="JXTB01000008">
    <property type="protein sequence ID" value="PON78644.1"/>
    <property type="molecule type" value="Genomic_DNA"/>
</dbReference>